<keyword evidence="7 8" id="KW-0472">Membrane</keyword>
<dbReference type="Gene3D" id="3.40.50.300">
    <property type="entry name" value="P-loop containing nucleotide triphosphate hydrolases"/>
    <property type="match status" value="1"/>
</dbReference>
<dbReference type="PANTHER" id="PTHR42781">
    <property type="entry name" value="SPERMIDINE/PUTRESCINE IMPORT ATP-BINDING PROTEIN POTA"/>
    <property type="match status" value="1"/>
</dbReference>
<evidence type="ECO:0000313" key="10">
    <source>
        <dbReference type="EMBL" id="MEJ5902358.1"/>
    </source>
</evidence>
<dbReference type="InterPro" id="IPR027417">
    <property type="entry name" value="P-loop_NTPase"/>
</dbReference>
<dbReference type="RefSeq" id="WP_339441634.1">
    <property type="nucleotide sequence ID" value="NZ_JBBHKQ010000002.1"/>
</dbReference>
<evidence type="ECO:0000256" key="1">
    <source>
        <dbReference type="ARBA" id="ARBA00004533"/>
    </source>
</evidence>
<keyword evidence="2 8" id="KW-0813">Transport</keyword>
<evidence type="ECO:0000256" key="2">
    <source>
        <dbReference type="ARBA" id="ARBA00022448"/>
    </source>
</evidence>
<evidence type="ECO:0000256" key="7">
    <source>
        <dbReference type="ARBA" id="ARBA00023136"/>
    </source>
</evidence>
<feature type="domain" description="ABC transporter" evidence="9">
    <location>
        <begin position="6"/>
        <end position="236"/>
    </location>
</feature>
<keyword evidence="3 8" id="KW-1003">Cell membrane</keyword>
<dbReference type="FunFam" id="3.40.50.300:FF:000133">
    <property type="entry name" value="Spermidine/putrescine import ATP-binding protein PotA"/>
    <property type="match status" value="1"/>
</dbReference>
<keyword evidence="4 8" id="KW-0547">Nucleotide-binding</keyword>
<dbReference type="Pfam" id="PF00005">
    <property type="entry name" value="ABC_tran"/>
    <property type="match status" value="1"/>
</dbReference>
<dbReference type="GO" id="GO:0032991">
    <property type="term" value="C:protein-containing complex"/>
    <property type="evidence" value="ECO:0007669"/>
    <property type="project" value="UniProtKB-ARBA"/>
</dbReference>
<dbReference type="SUPFAM" id="SSF50331">
    <property type="entry name" value="MOP-like"/>
    <property type="match status" value="1"/>
</dbReference>
<dbReference type="GO" id="GO:0005524">
    <property type="term" value="F:ATP binding"/>
    <property type="evidence" value="ECO:0007669"/>
    <property type="project" value="UniProtKB-KW"/>
</dbReference>
<dbReference type="NCBIfam" id="TIGR01187">
    <property type="entry name" value="potA"/>
    <property type="match status" value="1"/>
</dbReference>
<comment type="caution">
    <text evidence="10">The sequence shown here is derived from an EMBL/GenBank/DDBJ whole genome shotgun (WGS) entry which is preliminary data.</text>
</comment>
<dbReference type="Pfam" id="PF08402">
    <property type="entry name" value="TOBE_2"/>
    <property type="match status" value="1"/>
</dbReference>
<evidence type="ECO:0000259" key="9">
    <source>
        <dbReference type="PROSITE" id="PS50893"/>
    </source>
</evidence>
<dbReference type="EC" id="7.6.2.11" evidence="8"/>
<evidence type="ECO:0000256" key="4">
    <source>
        <dbReference type="ARBA" id="ARBA00022741"/>
    </source>
</evidence>
<dbReference type="InterPro" id="IPR008995">
    <property type="entry name" value="Mo/tungstate-bd_C_term_dom"/>
</dbReference>
<dbReference type="InterPro" id="IPR003439">
    <property type="entry name" value="ABC_transporter-like_ATP-bd"/>
</dbReference>
<evidence type="ECO:0000256" key="6">
    <source>
        <dbReference type="ARBA" id="ARBA00022967"/>
    </source>
</evidence>
<dbReference type="SMART" id="SM00382">
    <property type="entry name" value="AAA"/>
    <property type="match status" value="1"/>
</dbReference>
<evidence type="ECO:0000256" key="8">
    <source>
        <dbReference type="RuleBase" id="RU364083"/>
    </source>
</evidence>
<comment type="function">
    <text evidence="8">Part of the ABC transporter complex PotABCD involved in spermidine/putrescine import. Responsible for energy coupling to the transport system.</text>
</comment>
<dbReference type="SUPFAM" id="SSF52540">
    <property type="entry name" value="P-loop containing nucleoside triphosphate hydrolases"/>
    <property type="match status" value="1"/>
</dbReference>
<dbReference type="PANTHER" id="PTHR42781:SF4">
    <property type="entry name" value="SPERMIDINE_PUTRESCINE IMPORT ATP-BINDING PROTEIN POTA"/>
    <property type="match status" value="1"/>
</dbReference>
<evidence type="ECO:0000313" key="11">
    <source>
        <dbReference type="Proteomes" id="UP001362311"/>
    </source>
</evidence>
<dbReference type="Proteomes" id="UP001362311">
    <property type="component" value="Unassembled WGS sequence"/>
</dbReference>
<dbReference type="InterPro" id="IPR050093">
    <property type="entry name" value="ABC_SmlMolc_Importer"/>
</dbReference>
<dbReference type="InterPro" id="IPR017871">
    <property type="entry name" value="ABC_transporter-like_CS"/>
</dbReference>
<dbReference type="GO" id="GO:0005886">
    <property type="term" value="C:plasma membrane"/>
    <property type="evidence" value="ECO:0007669"/>
    <property type="project" value="UniProtKB-SubCell"/>
</dbReference>
<dbReference type="GO" id="GO:0015847">
    <property type="term" value="P:putrescine transport"/>
    <property type="evidence" value="ECO:0007669"/>
    <property type="project" value="UniProtKB-ARBA"/>
</dbReference>
<comment type="subunit">
    <text evidence="8">The complex is composed of two ATP-binding proteins (PotA), two transmembrane proteins (PotB and PotC) and a solute-binding protein (PotD).</text>
</comment>
<dbReference type="Gene3D" id="2.40.50.100">
    <property type="match status" value="1"/>
</dbReference>
<dbReference type="PROSITE" id="PS00211">
    <property type="entry name" value="ABC_TRANSPORTER_1"/>
    <property type="match status" value="1"/>
</dbReference>
<comment type="subcellular location">
    <subcellularLocation>
        <location evidence="1">Cell inner membrane</location>
    </subcellularLocation>
</comment>
<name>A0ABD5K247_9HYPH</name>
<dbReference type="AlphaFoldDB" id="A0ABD5K247"/>
<keyword evidence="5 8" id="KW-0067">ATP-binding</keyword>
<dbReference type="EMBL" id="JBBHKQ010000002">
    <property type="protein sequence ID" value="MEJ5902358.1"/>
    <property type="molecule type" value="Genomic_DNA"/>
</dbReference>
<gene>
    <name evidence="8" type="primary">potA</name>
    <name evidence="10" type="ORF">WIX40_19865</name>
</gene>
<dbReference type="GO" id="GO:0015417">
    <property type="term" value="F:ABC-type polyamine transporter activity"/>
    <property type="evidence" value="ECO:0007669"/>
    <property type="project" value="UniProtKB-EC"/>
</dbReference>
<evidence type="ECO:0000256" key="5">
    <source>
        <dbReference type="ARBA" id="ARBA00022840"/>
    </source>
</evidence>
<dbReference type="InterPro" id="IPR005893">
    <property type="entry name" value="PotA-like"/>
</dbReference>
<organism evidence="10 11">
    <name type="scientific">Ochrobactrum teleogrylli</name>
    <dbReference type="NCBI Taxonomy" id="2479765"/>
    <lineage>
        <taxon>Bacteria</taxon>
        <taxon>Pseudomonadati</taxon>
        <taxon>Pseudomonadota</taxon>
        <taxon>Alphaproteobacteria</taxon>
        <taxon>Hyphomicrobiales</taxon>
        <taxon>Brucellaceae</taxon>
        <taxon>Brucella/Ochrobactrum group</taxon>
        <taxon>Ochrobactrum</taxon>
    </lineage>
</organism>
<keyword evidence="6 8" id="KW-1278">Translocase</keyword>
<accession>A0ABD5K247</accession>
<dbReference type="InterPro" id="IPR003593">
    <property type="entry name" value="AAA+_ATPase"/>
</dbReference>
<evidence type="ECO:0000256" key="3">
    <source>
        <dbReference type="ARBA" id="ARBA00022475"/>
    </source>
</evidence>
<comment type="similarity">
    <text evidence="8">Belongs to the ABC transporter superfamily. Spermidine/putrescine importer (TC 3.A.1.11.1) family.</text>
</comment>
<dbReference type="InterPro" id="IPR013611">
    <property type="entry name" value="Transp-assoc_OB_typ2"/>
</dbReference>
<sequence>MASGAVSIRKIYKVYGNYTALDGISLDIAAGEFLTLLGPSGSGKTTLLNVIAGFERPDSGSLLVDNAEFITKPPHKRDLGMVFQSYALFPHMDVFANVAYPLKLRKVDVATIKSKVKTALETVHMTHLASRRINELSGGQRQRVALARAIVFEPRLLLMDEPLSALDKNLREHMQIELKRLHRTLGMTTVYVTHDQQEALTMSDRIAVLDRGRIMQLDTPKAIYDTPNCKFVAGFMGDTRFVPIEKNGSDFTLGGRPLKLGATPPKAADDIYLMVRPERLRWHGFVERDNRIEGQVIDVTYLGDSHMVSLQLPQCTEISIRHTGAENMPLPRPGDRLALWMTPESSVIVEGARP</sequence>
<dbReference type="PROSITE" id="PS50893">
    <property type="entry name" value="ABC_TRANSPORTER_2"/>
    <property type="match status" value="1"/>
</dbReference>
<protein>
    <recommendedName>
        <fullName evidence="8">Spermidine/putrescine import ATP-binding protein PotA</fullName>
        <ecNumber evidence="8">7.6.2.11</ecNumber>
    </recommendedName>
</protein>
<reference evidence="10 11" key="1">
    <citation type="submission" date="2024-03" db="EMBL/GenBank/DDBJ databases">
        <title>Reference genomes for the five species model microbial community.</title>
        <authorList>
            <person name="Padfield D."/>
        </authorList>
    </citation>
    <scope>NUCLEOTIDE SEQUENCE [LARGE SCALE GENOMIC DNA]</scope>
    <source>
        <strain evidence="10 11">AB1</strain>
    </source>
</reference>
<comment type="catalytic activity">
    <reaction evidence="8">
        <text>ATP + H2O + polyamine-[polyamine-binding protein]Side 1 = ADP + phosphate + polyamineSide 2 + [polyamine-binding protein]Side 1.</text>
        <dbReference type="EC" id="7.6.2.11"/>
    </reaction>
</comment>
<proteinExistence type="inferred from homology"/>